<evidence type="ECO:0000256" key="2">
    <source>
        <dbReference type="ARBA" id="ARBA00022679"/>
    </source>
</evidence>
<evidence type="ECO:0000256" key="3">
    <source>
        <dbReference type="ARBA" id="ARBA00022691"/>
    </source>
</evidence>
<dbReference type="Proteomes" id="UP000658514">
    <property type="component" value="Unassembled WGS sequence"/>
</dbReference>
<evidence type="ECO:0000313" key="5">
    <source>
        <dbReference type="Proteomes" id="UP000658514"/>
    </source>
</evidence>
<proteinExistence type="predicted"/>
<keyword evidence="5" id="KW-1185">Reference proteome</keyword>
<comment type="caution">
    <text evidence="4">The sequence shown here is derived from an EMBL/GenBank/DDBJ whole genome shotgun (WGS) entry which is preliminary data.</text>
</comment>
<dbReference type="EMBL" id="JACJQH010000001">
    <property type="protein sequence ID" value="MBD2194067.1"/>
    <property type="molecule type" value="Genomic_DNA"/>
</dbReference>
<reference evidence="4 5" key="1">
    <citation type="journal article" date="2020" name="ISME J.">
        <title>Comparative genomics reveals insights into cyanobacterial evolution and habitat adaptation.</title>
        <authorList>
            <person name="Chen M.Y."/>
            <person name="Teng W.K."/>
            <person name="Zhao L."/>
            <person name="Hu C.X."/>
            <person name="Zhou Y.K."/>
            <person name="Han B.P."/>
            <person name="Song L.R."/>
            <person name="Shu W.S."/>
        </authorList>
    </citation>
    <scope>NUCLEOTIDE SEQUENCE [LARGE SCALE GENOMIC DNA]</scope>
    <source>
        <strain evidence="4 5">FACHB-288</strain>
    </source>
</reference>
<dbReference type="PANTHER" id="PTHR33841:SF5">
    <property type="entry name" value="DNA METHYLASE (MODIFICATION METHYLASE) (METHYLTRANSFERASE)-RELATED"/>
    <property type="match status" value="1"/>
</dbReference>
<evidence type="ECO:0000256" key="1">
    <source>
        <dbReference type="ARBA" id="ARBA00022603"/>
    </source>
</evidence>
<sequence>MTQTFRSKIEYGDFQTPIELAEKICHKLVELGIKPDIIIEPTCGLGNFIKASAQIFPSAKKIIGIEINQHYINVINNEELLLADERIKVQQADFFQFDWQSVLRENPENILVIGNFPWVTNSRQGVIHGVNLPLKSNFQKLNGLDAITGKSNFDVSEWMLIRIVQYLQKCHAYLAMLCKTSVSRKLLNYIHAQKISLEYCATYKVDAKKYFGANVDACLLLCKFDSTSHNYFCDVFNSIEDKNYQRIGYQDNILVKDVLIFDKLKDLYAFKSAEKWRSGIKHDCSDVMELSKINDIYINGLGEIVDIEEKFIFPLIKGSDVAQGRTRVTNRYVVVPQRFIGESTEYIKNIAPKTWNYLESHANYLDSRKSKIYHNNPRFSIFGVGNYTFLPWKIAICGLYKKLNFQLVGTLDNKPTIFDDTVYFLAFDNEQSAVQALIILNSTLASDFYSSLIFWDEKRPIKSSILNKLNLSALAQRLNQVRSLQ</sequence>
<keyword evidence="3" id="KW-0949">S-adenosyl-L-methionine</keyword>
<evidence type="ECO:0000313" key="4">
    <source>
        <dbReference type="EMBL" id="MBD2194067.1"/>
    </source>
</evidence>
<protein>
    <submittedName>
        <fullName evidence="4">SAM-dependent methyltransferase</fullName>
    </submittedName>
</protein>
<dbReference type="RefSeq" id="WP_190538424.1">
    <property type="nucleotide sequence ID" value="NZ_CAWPNO010000001.1"/>
</dbReference>
<dbReference type="InterPro" id="IPR029063">
    <property type="entry name" value="SAM-dependent_MTases_sf"/>
</dbReference>
<dbReference type="SUPFAM" id="SSF53335">
    <property type="entry name" value="S-adenosyl-L-methionine-dependent methyltransferases"/>
    <property type="match status" value="1"/>
</dbReference>
<accession>A0ABR8A287</accession>
<gene>
    <name evidence="4" type="ORF">H6G24_00965</name>
</gene>
<keyword evidence="2" id="KW-0808">Transferase</keyword>
<keyword evidence="1 4" id="KW-0489">Methyltransferase</keyword>
<dbReference type="Gene3D" id="3.40.50.150">
    <property type="entry name" value="Vaccinia Virus protein VP39"/>
    <property type="match status" value="1"/>
</dbReference>
<name>A0ABR8A287_9CYAN</name>
<dbReference type="PANTHER" id="PTHR33841">
    <property type="entry name" value="DNA METHYLTRANSFERASE YEEA-RELATED"/>
    <property type="match status" value="1"/>
</dbReference>
<dbReference type="CDD" id="cd02440">
    <property type="entry name" value="AdoMet_MTases"/>
    <property type="match status" value="1"/>
</dbReference>
<dbReference type="GO" id="GO:0008168">
    <property type="term" value="F:methyltransferase activity"/>
    <property type="evidence" value="ECO:0007669"/>
    <property type="project" value="UniProtKB-KW"/>
</dbReference>
<dbReference type="InterPro" id="IPR050953">
    <property type="entry name" value="N4_N6_ade-DNA_methylase"/>
</dbReference>
<organism evidence="4 5">
    <name type="scientific">Calothrix parietina FACHB-288</name>
    <dbReference type="NCBI Taxonomy" id="2692896"/>
    <lineage>
        <taxon>Bacteria</taxon>
        <taxon>Bacillati</taxon>
        <taxon>Cyanobacteriota</taxon>
        <taxon>Cyanophyceae</taxon>
        <taxon>Nostocales</taxon>
        <taxon>Calotrichaceae</taxon>
        <taxon>Calothrix</taxon>
    </lineage>
</organism>
<dbReference type="GO" id="GO:0032259">
    <property type="term" value="P:methylation"/>
    <property type="evidence" value="ECO:0007669"/>
    <property type="project" value="UniProtKB-KW"/>
</dbReference>